<proteinExistence type="predicted"/>
<dbReference type="Proteomes" id="UP000245627">
    <property type="component" value="Unassembled WGS sequence"/>
</dbReference>
<keyword evidence="2" id="KW-1185">Reference proteome</keyword>
<dbReference type="Pfam" id="PF14253">
    <property type="entry name" value="AbiH"/>
    <property type="match status" value="1"/>
</dbReference>
<dbReference type="AlphaFoldDB" id="A0A2T8HIA9"/>
<evidence type="ECO:0008006" key="3">
    <source>
        <dbReference type="Google" id="ProtNLM"/>
    </source>
</evidence>
<organism evidence="1 2">
    <name type="scientific">Sphingobacterium corticibacter</name>
    <dbReference type="NCBI Taxonomy" id="2171749"/>
    <lineage>
        <taxon>Bacteria</taxon>
        <taxon>Pseudomonadati</taxon>
        <taxon>Bacteroidota</taxon>
        <taxon>Sphingobacteriia</taxon>
        <taxon>Sphingobacteriales</taxon>
        <taxon>Sphingobacteriaceae</taxon>
        <taxon>Sphingobacterium</taxon>
    </lineage>
</organism>
<comment type="caution">
    <text evidence="1">The sequence shown here is derived from an EMBL/GenBank/DDBJ whole genome shotgun (WGS) entry which is preliminary data.</text>
</comment>
<dbReference type="InterPro" id="IPR025935">
    <property type="entry name" value="AbiH"/>
</dbReference>
<gene>
    <name evidence="1" type="ORF">DC487_09445</name>
</gene>
<reference evidence="1 2" key="1">
    <citation type="submission" date="2018-04" db="EMBL/GenBank/DDBJ databases">
        <title>Sphingobacterium cortibacter sp. nov.</title>
        <authorList>
            <person name="Li Y."/>
        </authorList>
    </citation>
    <scope>NUCLEOTIDE SEQUENCE [LARGE SCALE GENOMIC DNA]</scope>
    <source>
        <strain evidence="1 2">2c-3</strain>
    </source>
</reference>
<sequence>MNILYIIGNGFDINLGLKTRYSDFYNYYEKQQSDDVLVNKLKENIKLDLENWSDLELAFGMFTKNLNDIDEFDRVYEDIVDKLCDYLEAEELKFEHKNADTSKLLNDLYTPESSLALGFKEELINFKQRFGATTWKVDVITLNYTRTMERILNDKYSNTFIGSHTHGKVKFGDIQHIHGYTDDRVILGVNDETQLGKIDFRTNREILEALIKSVGNQAQQHQVDRKCVNYINSAQIICIFGSSIGETDNYLWIQIGEQLKRDFRLIIFKKGEAIKQRFGHKPARSQRAIKKLFLDRTNLTDEEKLQVECKIYVALNTEMFTL</sequence>
<dbReference type="EMBL" id="QDKG01000003">
    <property type="protein sequence ID" value="PVH25145.1"/>
    <property type="molecule type" value="Genomic_DNA"/>
</dbReference>
<dbReference type="OrthoDB" id="5903604at2"/>
<dbReference type="RefSeq" id="WP_116775734.1">
    <property type="nucleotide sequence ID" value="NZ_QDKG01000003.1"/>
</dbReference>
<protein>
    <recommendedName>
        <fullName evidence="3">Bacteriophage abortive infection AbiH</fullName>
    </recommendedName>
</protein>
<evidence type="ECO:0000313" key="1">
    <source>
        <dbReference type="EMBL" id="PVH25145.1"/>
    </source>
</evidence>
<name>A0A2T8HIA9_9SPHI</name>
<accession>A0A2T8HIA9</accession>
<evidence type="ECO:0000313" key="2">
    <source>
        <dbReference type="Proteomes" id="UP000245627"/>
    </source>
</evidence>